<dbReference type="EMBL" id="KL367522">
    <property type="protein sequence ID" value="KFD66617.1"/>
    <property type="molecule type" value="Genomic_DNA"/>
</dbReference>
<keyword evidence="3" id="KW-1185">Reference proteome</keyword>
<dbReference type="Proteomes" id="UP000030764">
    <property type="component" value="Unassembled WGS sequence"/>
</dbReference>
<evidence type="ECO:0000313" key="2">
    <source>
        <dbReference type="EMBL" id="KFD66617.1"/>
    </source>
</evidence>
<organism evidence="2">
    <name type="scientific">Trichuris suis</name>
    <name type="common">pig whipworm</name>
    <dbReference type="NCBI Taxonomy" id="68888"/>
    <lineage>
        <taxon>Eukaryota</taxon>
        <taxon>Metazoa</taxon>
        <taxon>Ecdysozoa</taxon>
        <taxon>Nematoda</taxon>
        <taxon>Enoplea</taxon>
        <taxon>Dorylaimia</taxon>
        <taxon>Trichinellida</taxon>
        <taxon>Trichuridae</taxon>
        <taxon>Trichuris</taxon>
    </lineage>
</organism>
<gene>
    <name evidence="1" type="ORF">M513_02866</name>
    <name evidence="2" type="ORF">M514_02866</name>
</gene>
<accession>A0A085NAX1</accession>
<dbReference type="Proteomes" id="UP000030758">
    <property type="component" value="Unassembled WGS sequence"/>
</dbReference>
<dbReference type="AlphaFoldDB" id="A0A085NAX1"/>
<sequence length="120" mass="13820">MILTPSVMPWNPVNRMFITSSRDFYQSSSKHKYSLHKLKLLLGWVHGKESSLLTTQHEFHLVLCVRSSTGAVKPIPRSNWHTRAHVDCSFLQTLSTKLRTVLHPFAAARIGQKERTPERK</sequence>
<dbReference type="EMBL" id="KL363195">
    <property type="protein sequence ID" value="KFD56088.1"/>
    <property type="molecule type" value="Genomic_DNA"/>
</dbReference>
<reference evidence="2 3" key="1">
    <citation type="journal article" date="2014" name="Nat. Genet.">
        <title>Genome and transcriptome of the porcine whipworm Trichuris suis.</title>
        <authorList>
            <person name="Jex A.R."/>
            <person name="Nejsum P."/>
            <person name="Schwarz E.M."/>
            <person name="Hu L."/>
            <person name="Young N.D."/>
            <person name="Hall R.S."/>
            <person name="Korhonen P.K."/>
            <person name="Liao S."/>
            <person name="Thamsborg S."/>
            <person name="Xia J."/>
            <person name="Xu P."/>
            <person name="Wang S."/>
            <person name="Scheerlinck J.P."/>
            <person name="Hofmann A."/>
            <person name="Sternberg P.W."/>
            <person name="Wang J."/>
            <person name="Gasser R.B."/>
        </authorList>
    </citation>
    <scope>NUCLEOTIDE SEQUENCE [LARGE SCALE GENOMIC DNA]</scope>
    <source>
        <strain evidence="2">DCEP-RM93F</strain>
        <strain evidence="1">DCEP-RM93M</strain>
    </source>
</reference>
<proteinExistence type="predicted"/>
<name>A0A085NAX1_9BILA</name>
<evidence type="ECO:0000313" key="3">
    <source>
        <dbReference type="Proteomes" id="UP000030764"/>
    </source>
</evidence>
<protein>
    <submittedName>
        <fullName evidence="2">Uncharacterized protein</fullName>
    </submittedName>
</protein>
<evidence type="ECO:0000313" key="1">
    <source>
        <dbReference type="EMBL" id="KFD56088.1"/>
    </source>
</evidence>